<name>A0A399NYG9_9MICO</name>
<dbReference type="AlphaFoldDB" id="A0A399NYG9"/>
<sequence>TLAERVVAEGRATDADALFADAWERESKTDTGMGGGLAIPHCRSAAVTEATLVMARPEPAVDFGAPDGPADLVFFIAAPDGADQEHLVLLSRLARSLIKPEFVEALRTATDEDQVVSLVEGALVDEPASSTGAPAAAAPAASASAP</sequence>
<dbReference type="Pfam" id="PF00359">
    <property type="entry name" value="PTS_EIIA_2"/>
    <property type="match status" value="1"/>
</dbReference>
<protein>
    <submittedName>
        <fullName evidence="2">PTS lactose transporter subunit IIC</fullName>
    </submittedName>
</protein>
<dbReference type="EMBL" id="QWEA01001491">
    <property type="protein sequence ID" value="RII99180.1"/>
    <property type="molecule type" value="Genomic_DNA"/>
</dbReference>
<accession>A0A399NYG9</accession>
<dbReference type="InterPro" id="IPR002178">
    <property type="entry name" value="PTS_EIIA_type-2_dom"/>
</dbReference>
<feature type="domain" description="PTS EIIA type-2" evidence="1">
    <location>
        <begin position="1"/>
        <end position="122"/>
    </location>
</feature>
<dbReference type="Gene3D" id="3.40.930.10">
    <property type="entry name" value="Mannitol-specific EII, Chain A"/>
    <property type="match status" value="1"/>
</dbReference>
<feature type="non-terminal residue" evidence="2">
    <location>
        <position position="1"/>
    </location>
</feature>
<dbReference type="SUPFAM" id="SSF55804">
    <property type="entry name" value="Phoshotransferase/anion transport protein"/>
    <property type="match status" value="1"/>
</dbReference>
<comment type="caution">
    <text evidence="2">The sequence shown here is derived from an EMBL/GenBank/DDBJ whole genome shotgun (WGS) entry which is preliminary data.</text>
</comment>
<reference evidence="2 3" key="1">
    <citation type="submission" date="2018-08" db="EMBL/GenBank/DDBJ databases">
        <title>Genome Sequence of Clavibacter michiganensis Subspecies type strains, and the Atypical Peach-Colored Strains Isolated from Tomato.</title>
        <authorList>
            <person name="Osdaghi E."/>
            <person name="Portier P."/>
            <person name="Briand M."/>
            <person name="Jacques M.-A."/>
        </authorList>
    </citation>
    <scope>NUCLEOTIDE SEQUENCE [LARGE SCALE GENOMIC DNA]</scope>
    <source>
        <strain evidence="2 3">CFBP 6488</strain>
    </source>
</reference>
<evidence type="ECO:0000313" key="2">
    <source>
        <dbReference type="EMBL" id="RII99180.1"/>
    </source>
</evidence>
<dbReference type="InterPro" id="IPR051541">
    <property type="entry name" value="PTS_SugarTrans_NitroReg"/>
</dbReference>
<dbReference type="PANTHER" id="PTHR47738:SF1">
    <property type="entry name" value="NITROGEN REGULATORY PROTEIN"/>
    <property type="match status" value="1"/>
</dbReference>
<dbReference type="Proteomes" id="UP000266634">
    <property type="component" value="Unassembled WGS sequence"/>
</dbReference>
<dbReference type="GO" id="GO:0030295">
    <property type="term" value="F:protein kinase activator activity"/>
    <property type="evidence" value="ECO:0007669"/>
    <property type="project" value="TreeGrafter"/>
</dbReference>
<dbReference type="PANTHER" id="PTHR47738">
    <property type="entry name" value="PTS SYSTEM FRUCTOSE-LIKE EIIA COMPONENT-RELATED"/>
    <property type="match status" value="1"/>
</dbReference>
<dbReference type="CDD" id="cd00211">
    <property type="entry name" value="PTS_IIA_fru"/>
    <property type="match status" value="1"/>
</dbReference>
<organism evidence="2 3">
    <name type="scientific">Clavibacter michiganensis subsp. insidiosus</name>
    <dbReference type="NCBI Taxonomy" id="33014"/>
    <lineage>
        <taxon>Bacteria</taxon>
        <taxon>Bacillati</taxon>
        <taxon>Actinomycetota</taxon>
        <taxon>Actinomycetes</taxon>
        <taxon>Micrococcales</taxon>
        <taxon>Microbacteriaceae</taxon>
        <taxon>Clavibacter</taxon>
    </lineage>
</organism>
<proteinExistence type="predicted"/>
<feature type="non-terminal residue" evidence="2">
    <location>
        <position position="146"/>
    </location>
</feature>
<evidence type="ECO:0000313" key="3">
    <source>
        <dbReference type="Proteomes" id="UP000266634"/>
    </source>
</evidence>
<dbReference type="PROSITE" id="PS51094">
    <property type="entry name" value="PTS_EIIA_TYPE_2"/>
    <property type="match status" value="1"/>
</dbReference>
<gene>
    <name evidence="2" type="ORF">DZF93_19325</name>
</gene>
<evidence type="ECO:0000259" key="1">
    <source>
        <dbReference type="PROSITE" id="PS51094"/>
    </source>
</evidence>
<dbReference type="InterPro" id="IPR016152">
    <property type="entry name" value="PTrfase/Anion_transptr"/>
</dbReference>